<evidence type="ECO:0000313" key="3">
    <source>
        <dbReference type="Proteomes" id="UP000324767"/>
    </source>
</evidence>
<accession>A0A5M8PMK6</accession>
<feature type="region of interest" description="Disordered" evidence="1">
    <location>
        <begin position="1"/>
        <end position="26"/>
    </location>
</feature>
<proteinExistence type="predicted"/>
<protein>
    <submittedName>
        <fullName evidence="2">Uncharacterized protein</fullName>
    </submittedName>
</protein>
<feature type="compositionally biased region" description="Basic and acidic residues" evidence="1">
    <location>
        <begin position="12"/>
        <end position="23"/>
    </location>
</feature>
<organism evidence="2 3">
    <name type="scientific">Lasallia pustulata</name>
    <dbReference type="NCBI Taxonomy" id="136370"/>
    <lineage>
        <taxon>Eukaryota</taxon>
        <taxon>Fungi</taxon>
        <taxon>Dikarya</taxon>
        <taxon>Ascomycota</taxon>
        <taxon>Pezizomycotina</taxon>
        <taxon>Lecanoromycetes</taxon>
        <taxon>OSLEUM clade</taxon>
        <taxon>Umbilicariomycetidae</taxon>
        <taxon>Umbilicariales</taxon>
        <taxon>Umbilicariaceae</taxon>
        <taxon>Lasallia</taxon>
    </lineage>
</organism>
<sequence>MTPSPSPPPAPHMDDQGVDKETDPPMADVALASSPLYAFTYHEAFDATLLLHSRATSPDTLKAHADHLGHTGGFPATPSFIESRLTGLEEPFTPAVALALKRLPLVGGSVICPPEFAQIGHRAPGMPQLWNGHCDAWISEMDEEDRAIREEIQNACDFGPEVRLEVIQKRLIDLAPYSLAWVKKVLPHRQGLMRRINGRYEKWHNMHFELEGREVSKDDRSASPPGCADVRPSLIDRFIHPATRRAIEHLPECGAISRARVEAMVTSPTRDEDVRSEQRRLKQLSDAGEIDRLEHFSALSYLMVAKTAQSASGWGKILYTP</sequence>
<feature type="compositionally biased region" description="Pro residues" evidence="1">
    <location>
        <begin position="1"/>
        <end position="11"/>
    </location>
</feature>
<dbReference type="EMBL" id="VXIT01000009">
    <property type="protein sequence ID" value="KAA6410669.1"/>
    <property type="molecule type" value="Genomic_DNA"/>
</dbReference>
<dbReference type="AlphaFoldDB" id="A0A5M8PMK6"/>
<evidence type="ECO:0000313" key="2">
    <source>
        <dbReference type="EMBL" id="KAA6410669.1"/>
    </source>
</evidence>
<reference evidence="2 3" key="1">
    <citation type="submission" date="2019-09" db="EMBL/GenBank/DDBJ databases">
        <title>The hologenome of the rock-dwelling lichen Lasallia pustulata.</title>
        <authorList>
            <person name="Greshake Tzovaras B."/>
            <person name="Segers F."/>
            <person name="Bicker A."/>
            <person name="Dal Grande F."/>
            <person name="Otte J."/>
            <person name="Hankeln T."/>
            <person name="Schmitt I."/>
            <person name="Ebersberger I."/>
        </authorList>
    </citation>
    <scope>NUCLEOTIDE SEQUENCE [LARGE SCALE GENOMIC DNA]</scope>
    <source>
        <strain evidence="2">A1-1</strain>
    </source>
</reference>
<evidence type="ECO:0000256" key="1">
    <source>
        <dbReference type="SAM" id="MobiDB-lite"/>
    </source>
</evidence>
<dbReference type="Proteomes" id="UP000324767">
    <property type="component" value="Unassembled WGS sequence"/>
</dbReference>
<name>A0A5M8PMK6_9LECA</name>
<comment type="caution">
    <text evidence="2">The sequence shown here is derived from an EMBL/GenBank/DDBJ whole genome shotgun (WGS) entry which is preliminary data.</text>
</comment>
<dbReference type="OrthoDB" id="10373430at2759"/>
<gene>
    <name evidence="2" type="ORF">FRX48_06092</name>
</gene>